<dbReference type="OrthoDB" id="9804020at2"/>
<dbReference type="InterPro" id="IPR015424">
    <property type="entry name" value="PyrdxlP-dep_Trfase"/>
</dbReference>
<dbReference type="InterPro" id="IPR015421">
    <property type="entry name" value="PyrdxlP-dep_Trfase_major"/>
</dbReference>
<dbReference type="PANTHER" id="PTHR42790:SF19">
    <property type="entry name" value="KYNURENINE_ALPHA-AMINOADIPATE AMINOTRANSFERASE, MITOCHONDRIAL"/>
    <property type="match status" value="1"/>
</dbReference>
<dbReference type="AlphaFoldDB" id="A0A4R6Y9N9"/>
<proteinExistence type="inferred from homology"/>
<keyword evidence="8" id="KW-0670">Pyruvate</keyword>
<dbReference type="InterPro" id="IPR004839">
    <property type="entry name" value="Aminotransferase_I/II_large"/>
</dbReference>
<keyword evidence="9" id="KW-1185">Reference proteome</keyword>
<dbReference type="Gene3D" id="3.40.640.10">
    <property type="entry name" value="Type I PLP-dependent aspartate aminotransferase-like (Major domain)"/>
    <property type="match status" value="1"/>
</dbReference>
<evidence type="ECO:0000256" key="4">
    <source>
        <dbReference type="ARBA" id="ARBA00022576"/>
    </source>
</evidence>
<evidence type="ECO:0000256" key="5">
    <source>
        <dbReference type="ARBA" id="ARBA00022679"/>
    </source>
</evidence>
<feature type="domain" description="Aminotransferase class I/classII large" evidence="7">
    <location>
        <begin position="49"/>
        <end position="381"/>
    </location>
</feature>
<comment type="caution">
    <text evidence="8">The sequence shown here is derived from an EMBL/GenBank/DDBJ whole genome shotgun (WGS) entry which is preliminary data.</text>
</comment>
<evidence type="ECO:0000256" key="3">
    <source>
        <dbReference type="ARBA" id="ARBA00011738"/>
    </source>
</evidence>
<dbReference type="InterPro" id="IPR050859">
    <property type="entry name" value="Class-I_PLP-dep_aminotransf"/>
</dbReference>
<keyword evidence="6" id="KW-0663">Pyridoxal phosphate</keyword>
<keyword evidence="5 8" id="KW-0808">Transferase</keyword>
<reference evidence="8 9" key="1">
    <citation type="submission" date="2019-03" db="EMBL/GenBank/DDBJ databases">
        <title>Genomic Encyclopedia of Type Strains, Phase IV (KMG-IV): sequencing the most valuable type-strain genomes for metagenomic binning, comparative biology and taxonomic classification.</title>
        <authorList>
            <person name="Goeker M."/>
        </authorList>
    </citation>
    <scope>NUCLEOTIDE SEQUENCE [LARGE SCALE GENOMIC DNA]</scope>
    <source>
        <strain evidence="8 9">DSM 102852</strain>
    </source>
</reference>
<evidence type="ECO:0000256" key="2">
    <source>
        <dbReference type="ARBA" id="ARBA00007441"/>
    </source>
</evidence>
<dbReference type="GO" id="GO:0008483">
    <property type="term" value="F:transaminase activity"/>
    <property type="evidence" value="ECO:0007669"/>
    <property type="project" value="UniProtKB-KW"/>
</dbReference>
<sequence>MQCEKLFSTRAHQLKSSAIREILKVTANPDVISFAGGLPAPESFPVAQMKAAFDAVLSKEPQAALQYSTTDGYAPLREWVAKRMSSGGANIVPEQVIIVSGSQQALDLIAKVFIDTGDKVLVETPTYLGALQAFSMFQPNYVSIDSDENGLNADAITADVAKDAKFLYALPNFQNPTGRMMSEERRAKLVEKVREHDLLVVEDDPYGELWYESAPPASLLSRMPERVIHMGSFSKVLAPGLRLGYLIAPIEITQKFEQTKQATDLHTSTIAQRVVYEVVKDGFLEEHIPLIRERYKNQAHTMLDALSHHMPSGVKWNQPAGGMFLWLTLPEGLDSERILAQVIKQNVAYVPGTPFYANNPQHNTLRLAFVTVPAEKIQAGIKILGQAFAKL</sequence>
<comment type="cofactor">
    <cofactor evidence="1">
        <name>pyridoxal 5'-phosphate</name>
        <dbReference type="ChEBI" id="CHEBI:597326"/>
    </cofactor>
</comment>
<protein>
    <submittedName>
        <fullName evidence="8">Valine-pyruvate aminotransferase</fullName>
    </submittedName>
</protein>
<dbReference type="SUPFAM" id="SSF53383">
    <property type="entry name" value="PLP-dependent transferases"/>
    <property type="match status" value="1"/>
</dbReference>
<dbReference type="Gene3D" id="3.90.1150.10">
    <property type="entry name" value="Aspartate Aminotransferase, domain 1"/>
    <property type="match status" value="1"/>
</dbReference>
<comment type="subunit">
    <text evidence="3">Homodimer.</text>
</comment>
<evidence type="ECO:0000256" key="6">
    <source>
        <dbReference type="ARBA" id="ARBA00022898"/>
    </source>
</evidence>
<gene>
    <name evidence="8" type="ORF">DFR44_10553</name>
</gene>
<dbReference type="FunFam" id="3.40.640.10:FF:000053">
    <property type="entry name" value="Aminotransferase, class I"/>
    <property type="match status" value="1"/>
</dbReference>
<dbReference type="GO" id="GO:0030170">
    <property type="term" value="F:pyridoxal phosphate binding"/>
    <property type="evidence" value="ECO:0007669"/>
    <property type="project" value="InterPro"/>
</dbReference>
<dbReference type="PANTHER" id="PTHR42790">
    <property type="entry name" value="AMINOTRANSFERASE"/>
    <property type="match status" value="1"/>
</dbReference>
<name>A0A4R6Y9N9_9BURK</name>
<dbReference type="InterPro" id="IPR015422">
    <property type="entry name" value="PyrdxlP-dep_Trfase_small"/>
</dbReference>
<dbReference type="GO" id="GO:1901605">
    <property type="term" value="P:alpha-amino acid metabolic process"/>
    <property type="evidence" value="ECO:0007669"/>
    <property type="project" value="TreeGrafter"/>
</dbReference>
<accession>A0A4R6Y9N9</accession>
<dbReference type="CDD" id="cd00609">
    <property type="entry name" value="AAT_like"/>
    <property type="match status" value="1"/>
</dbReference>
<organism evidence="8 9">
    <name type="scientific">Hydromonas duriensis</name>
    <dbReference type="NCBI Taxonomy" id="1527608"/>
    <lineage>
        <taxon>Bacteria</taxon>
        <taxon>Pseudomonadati</taxon>
        <taxon>Pseudomonadota</taxon>
        <taxon>Betaproteobacteria</taxon>
        <taxon>Burkholderiales</taxon>
        <taxon>Burkholderiaceae</taxon>
        <taxon>Hydromonas</taxon>
    </lineage>
</organism>
<evidence type="ECO:0000313" key="8">
    <source>
        <dbReference type="EMBL" id="TDR32170.1"/>
    </source>
</evidence>
<evidence type="ECO:0000256" key="1">
    <source>
        <dbReference type="ARBA" id="ARBA00001933"/>
    </source>
</evidence>
<dbReference type="RefSeq" id="WP_133619326.1">
    <property type="nucleotide sequence ID" value="NZ_SNZE01000005.1"/>
</dbReference>
<evidence type="ECO:0000313" key="9">
    <source>
        <dbReference type="Proteomes" id="UP000294480"/>
    </source>
</evidence>
<evidence type="ECO:0000259" key="7">
    <source>
        <dbReference type="Pfam" id="PF00155"/>
    </source>
</evidence>
<comment type="similarity">
    <text evidence="2">Belongs to the class-I pyridoxal-phosphate-dependent aminotransferase family.</text>
</comment>
<keyword evidence="4 8" id="KW-0032">Aminotransferase</keyword>
<dbReference type="Proteomes" id="UP000294480">
    <property type="component" value="Unassembled WGS sequence"/>
</dbReference>
<dbReference type="Pfam" id="PF00155">
    <property type="entry name" value="Aminotran_1_2"/>
    <property type="match status" value="1"/>
</dbReference>
<dbReference type="EMBL" id="SNZE01000005">
    <property type="protein sequence ID" value="TDR32170.1"/>
    <property type="molecule type" value="Genomic_DNA"/>
</dbReference>